<organism evidence="1 2">
    <name type="scientific">Microbacterium saperdae</name>
    <dbReference type="NCBI Taxonomy" id="69368"/>
    <lineage>
        <taxon>Bacteria</taxon>
        <taxon>Bacillati</taxon>
        <taxon>Actinomycetota</taxon>
        <taxon>Actinomycetes</taxon>
        <taxon>Micrococcales</taxon>
        <taxon>Microbacteriaceae</taxon>
        <taxon>Microbacterium</taxon>
    </lineage>
</organism>
<dbReference type="EMBL" id="VFOX01000001">
    <property type="protein sequence ID" value="TQL87205.1"/>
    <property type="molecule type" value="Genomic_DNA"/>
</dbReference>
<dbReference type="OrthoDB" id="4948693at2"/>
<dbReference type="RefSeq" id="WP_141872983.1">
    <property type="nucleotide sequence ID" value="NZ_VFOX01000001.1"/>
</dbReference>
<accession>A0A543BQU9</accession>
<evidence type="ECO:0000313" key="1">
    <source>
        <dbReference type="EMBL" id="TQL87205.1"/>
    </source>
</evidence>
<reference evidence="1 2" key="1">
    <citation type="submission" date="2019-06" db="EMBL/GenBank/DDBJ databases">
        <title>Sequencing the genomes of 1000 actinobacteria strains.</title>
        <authorList>
            <person name="Klenk H.-P."/>
        </authorList>
    </citation>
    <scope>NUCLEOTIDE SEQUENCE [LARGE SCALE GENOMIC DNA]</scope>
    <source>
        <strain evidence="1 2">DSM 20169</strain>
    </source>
</reference>
<gene>
    <name evidence="1" type="ORF">FB560_2872</name>
</gene>
<evidence type="ECO:0000313" key="2">
    <source>
        <dbReference type="Proteomes" id="UP000317209"/>
    </source>
</evidence>
<comment type="caution">
    <text evidence="1">The sequence shown here is derived from an EMBL/GenBank/DDBJ whole genome shotgun (WGS) entry which is preliminary data.</text>
</comment>
<proteinExistence type="predicted"/>
<protein>
    <submittedName>
        <fullName evidence="1">Uncharacterized protein</fullName>
    </submittedName>
</protein>
<dbReference type="Proteomes" id="UP000317209">
    <property type="component" value="Unassembled WGS sequence"/>
</dbReference>
<dbReference type="AlphaFoldDB" id="A0A543BQU9"/>
<name>A0A543BQU9_9MICO</name>
<sequence length="259" mass="27812">MLQPLWVHADGVEILARPRDFPSVIEGLFVGPDGLNGWEDGGGDVRRESVERPASIGEFDLPVYEGPLVFSMEGHALAQSEQQLAVLRDRVTGVGYGGRRFKVAVGLQGRELWTWVRRGSKPTFRDTGRRGRLLQASFMLQFVAPIPRRYGQERLVPAGEAAVNRGNEEAVPRLLIGAGAGGYTVTGPGGRVITANANAPAAAHFIDFSTGGLFNAAGGRVPNAITVWQPWKIPPGLPGVVATISTSRSLTQAYPDTFN</sequence>
<keyword evidence="2" id="KW-1185">Reference proteome</keyword>